<sequence length="144" mass="15254">MLKLLRNLLAIFVGIVAGAAANMLLVSISPMLIPPPAGVDVNNAESLSLGIHLFEPQHFIMPFLAHALGTLVGALVAYLIAASHKNRFAYGIGVFFLCGGIAASYMISAPVWFISLDLLLAYLPMAWLGILLGNKLQPKPSIGS</sequence>
<feature type="transmembrane region" description="Helical" evidence="1">
    <location>
        <begin position="113"/>
        <end position="132"/>
    </location>
</feature>
<comment type="caution">
    <text evidence="2">The sequence shown here is derived from an EMBL/GenBank/DDBJ whole genome shotgun (WGS) entry which is preliminary data.</text>
</comment>
<feature type="transmembrane region" description="Helical" evidence="1">
    <location>
        <begin position="88"/>
        <end position="107"/>
    </location>
</feature>
<proteinExistence type="predicted"/>
<keyword evidence="1" id="KW-0472">Membrane</keyword>
<reference evidence="2 3" key="1">
    <citation type="submission" date="2023-07" db="EMBL/GenBank/DDBJ databases">
        <title>Sorghum-associated microbial communities from plants grown in Nebraska, USA.</title>
        <authorList>
            <person name="Schachtman D."/>
        </authorList>
    </citation>
    <scope>NUCLEOTIDE SEQUENCE [LARGE SCALE GENOMIC DNA]</scope>
    <source>
        <strain evidence="2 3">4138</strain>
    </source>
</reference>
<accession>A0ABU1VYN1</accession>
<dbReference type="EMBL" id="JAVDWR010000004">
    <property type="protein sequence ID" value="MDR7120824.1"/>
    <property type="molecule type" value="Genomic_DNA"/>
</dbReference>
<dbReference type="Proteomes" id="UP001257909">
    <property type="component" value="Unassembled WGS sequence"/>
</dbReference>
<keyword evidence="1" id="KW-1133">Transmembrane helix</keyword>
<feature type="transmembrane region" description="Helical" evidence="1">
    <location>
        <begin position="59"/>
        <end position="81"/>
    </location>
</feature>
<evidence type="ECO:0000313" key="3">
    <source>
        <dbReference type="Proteomes" id="UP001257909"/>
    </source>
</evidence>
<gene>
    <name evidence="2" type="ORF">J2W69_001762</name>
</gene>
<feature type="transmembrane region" description="Helical" evidence="1">
    <location>
        <begin position="7"/>
        <end position="33"/>
    </location>
</feature>
<dbReference type="RefSeq" id="WP_310276843.1">
    <property type="nucleotide sequence ID" value="NZ_JAVDWR010000004.1"/>
</dbReference>
<evidence type="ECO:0000313" key="2">
    <source>
        <dbReference type="EMBL" id="MDR7120824.1"/>
    </source>
</evidence>
<evidence type="ECO:0000256" key="1">
    <source>
        <dbReference type="SAM" id="Phobius"/>
    </source>
</evidence>
<name>A0ABU1VYN1_9GAMM</name>
<protein>
    <submittedName>
        <fullName evidence="2">Membrane protein</fullName>
    </submittedName>
</protein>
<keyword evidence="1" id="KW-0812">Transmembrane</keyword>
<keyword evidence="3" id="KW-1185">Reference proteome</keyword>
<organism evidence="2 3">
    <name type="scientific">Rheinheimera soli</name>
    <dbReference type="NCBI Taxonomy" id="443616"/>
    <lineage>
        <taxon>Bacteria</taxon>
        <taxon>Pseudomonadati</taxon>
        <taxon>Pseudomonadota</taxon>
        <taxon>Gammaproteobacteria</taxon>
        <taxon>Chromatiales</taxon>
        <taxon>Chromatiaceae</taxon>
        <taxon>Rheinheimera</taxon>
    </lineage>
</organism>